<proteinExistence type="predicted"/>
<protein>
    <submittedName>
        <fullName evidence="5">Thioredoxin domain protein</fullName>
    </submittedName>
</protein>
<dbReference type="InterPro" id="IPR036249">
    <property type="entry name" value="Thioredoxin-like_sf"/>
</dbReference>
<dbReference type="SUPFAM" id="SSF52833">
    <property type="entry name" value="Thioredoxin-like"/>
    <property type="match status" value="1"/>
</dbReference>
<dbReference type="PANTHER" id="PTHR45663:SF11">
    <property type="entry name" value="GEO12009P1"/>
    <property type="match status" value="1"/>
</dbReference>
<dbReference type="Gene3D" id="3.40.30.10">
    <property type="entry name" value="Glutaredoxin"/>
    <property type="match status" value="1"/>
</dbReference>
<dbReference type="KEGG" id="pcl:Pcal_1702"/>
<dbReference type="AlphaFoldDB" id="A3MWV2"/>
<dbReference type="STRING" id="410359.Pcal_1702"/>
<evidence type="ECO:0000259" key="4">
    <source>
        <dbReference type="PROSITE" id="PS51352"/>
    </source>
</evidence>
<evidence type="ECO:0000256" key="3">
    <source>
        <dbReference type="ARBA" id="ARBA00023157"/>
    </source>
</evidence>
<organism evidence="5 6">
    <name type="scientific">Pyrobaculum calidifontis (strain DSM 21063 / JCM 11548 / VA1)</name>
    <dbReference type="NCBI Taxonomy" id="410359"/>
    <lineage>
        <taxon>Archaea</taxon>
        <taxon>Thermoproteota</taxon>
        <taxon>Thermoprotei</taxon>
        <taxon>Thermoproteales</taxon>
        <taxon>Thermoproteaceae</taxon>
        <taxon>Pyrobaculum</taxon>
    </lineage>
</organism>
<dbReference type="PROSITE" id="PS00194">
    <property type="entry name" value="THIOREDOXIN_1"/>
    <property type="match status" value="1"/>
</dbReference>
<accession>A3MWV2</accession>
<keyword evidence="6" id="KW-1185">Reference proteome</keyword>
<name>A3MWV2_PYRCJ</name>
<dbReference type="Pfam" id="PF00085">
    <property type="entry name" value="Thioredoxin"/>
    <property type="match status" value="1"/>
</dbReference>
<keyword evidence="2" id="KW-0249">Electron transport</keyword>
<dbReference type="RefSeq" id="WP_011850378.1">
    <property type="nucleotide sequence ID" value="NC_009073.1"/>
</dbReference>
<evidence type="ECO:0000256" key="2">
    <source>
        <dbReference type="ARBA" id="ARBA00022982"/>
    </source>
</evidence>
<sequence>MDELDRILWKKAVELTRAKDPPKCCTVNYPPGHVLRDVAQFKNAVMGCKVAFVMFFGKTCPYCAAFDPIFRQVGERYRHMANFVKADIEEFYHIAASLGIMATPTTVAFINGTPVEAAPGFMTAPQFRTFVESVLEHASCRS</sequence>
<evidence type="ECO:0000313" key="6">
    <source>
        <dbReference type="Proteomes" id="UP000001431"/>
    </source>
</evidence>
<keyword evidence="1" id="KW-0813">Transport</keyword>
<reference evidence="5" key="1">
    <citation type="submission" date="2007-02" db="EMBL/GenBank/DDBJ databases">
        <title>Complete sequence of Pyrobaculum calidifontis JCM 11548.</title>
        <authorList>
            <consortium name="US DOE Joint Genome Institute"/>
            <person name="Copeland A."/>
            <person name="Lucas S."/>
            <person name="Lapidus A."/>
            <person name="Barry K."/>
            <person name="Glavina del Rio T."/>
            <person name="Dalin E."/>
            <person name="Tice H."/>
            <person name="Pitluck S."/>
            <person name="Chain P."/>
            <person name="Malfatti S."/>
            <person name="Shin M."/>
            <person name="Vergez L."/>
            <person name="Schmutz J."/>
            <person name="Larimer F."/>
            <person name="Land M."/>
            <person name="Hauser L."/>
            <person name="Kyrpides N."/>
            <person name="Mikhailova N."/>
            <person name="Cozen A.E."/>
            <person name="Fitz-Gibbon S.T."/>
            <person name="House C.H."/>
            <person name="Saltikov C."/>
            <person name="Lowe T.M."/>
            <person name="Richardson P."/>
        </authorList>
    </citation>
    <scope>NUCLEOTIDE SEQUENCE [LARGE SCALE GENOMIC DNA]</scope>
    <source>
        <strain evidence="5">JCM 11548</strain>
    </source>
</reference>
<dbReference type="GO" id="GO:0015035">
    <property type="term" value="F:protein-disulfide reductase activity"/>
    <property type="evidence" value="ECO:0007669"/>
    <property type="project" value="TreeGrafter"/>
</dbReference>
<evidence type="ECO:0000256" key="1">
    <source>
        <dbReference type="ARBA" id="ARBA00022448"/>
    </source>
</evidence>
<dbReference type="InterPro" id="IPR013766">
    <property type="entry name" value="Thioredoxin_domain"/>
</dbReference>
<dbReference type="InterPro" id="IPR017937">
    <property type="entry name" value="Thioredoxin_CS"/>
</dbReference>
<dbReference type="CDD" id="cd02947">
    <property type="entry name" value="TRX_family"/>
    <property type="match status" value="1"/>
</dbReference>
<dbReference type="Proteomes" id="UP000001431">
    <property type="component" value="Chromosome"/>
</dbReference>
<evidence type="ECO:0000313" key="5">
    <source>
        <dbReference type="EMBL" id="ABO09119.1"/>
    </source>
</evidence>
<dbReference type="PROSITE" id="PS51352">
    <property type="entry name" value="THIOREDOXIN_2"/>
    <property type="match status" value="1"/>
</dbReference>
<dbReference type="EMBL" id="CP000561">
    <property type="protein sequence ID" value="ABO09119.1"/>
    <property type="molecule type" value="Genomic_DNA"/>
</dbReference>
<feature type="domain" description="Thioredoxin" evidence="4">
    <location>
        <begin position="16"/>
        <end position="136"/>
    </location>
</feature>
<dbReference type="eggNOG" id="arCOG01972">
    <property type="taxonomic scope" value="Archaea"/>
</dbReference>
<dbReference type="HOGENOM" id="CLU_090389_10_1_2"/>
<dbReference type="GeneID" id="4909429"/>
<gene>
    <name evidence="5" type="ordered locus">Pcal_1702</name>
</gene>
<dbReference type="OrthoDB" id="35385at2157"/>
<keyword evidence="3" id="KW-1015">Disulfide bond</keyword>
<dbReference type="PANTHER" id="PTHR45663">
    <property type="entry name" value="GEO12009P1"/>
    <property type="match status" value="1"/>
</dbReference>
<dbReference type="GO" id="GO:0005737">
    <property type="term" value="C:cytoplasm"/>
    <property type="evidence" value="ECO:0007669"/>
    <property type="project" value="TreeGrafter"/>
</dbReference>